<comment type="similarity">
    <text evidence="2">Belongs to the EamA transporter family.</text>
</comment>
<sequence length="301" mass="31976">MPRAAAERRPFGRIELALYAVTVFAWSTSWIALRNQLGVVAPEVSLVWRFLLAAVLMFGWVAARGLPLAFPVRIHGRFALMGLLMFSTNFALFYHGGQHLASGLLSVVFSLTSVFNLLLGFAIDGTRPGPRALAGALLGSAGVALLFWPEIHGQTFDPEAALGLGLCAAGTLCFCLGNQVSGRVQAAGVPVLSANAWGMAYGTLFLTVAAVARGATFTVEPNATYLVSLVWLSVVSSVVAFWAYLNLLGRIGAGRAGYATVLFPVFALIISTLFEGYRWSLPALAGLALVACGNVLVLRRR</sequence>
<keyword evidence="9" id="KW-1185">Reference proteome</keyword>
<evidence type="ECO:0000256" key="1">
    <source>
        <dbReference type="ARBA" id="ARBA00004141"/>
    </source>
</evidence>
<dbReference type="GO" id="GO:0016020">
    <property type="term" value="C:membrane"/>
    <property type="evidence" value="ECO:0007669"/>
    <property type="project" value="UniProtKB-SubCell"/>
</dbReference>
<feature type="domain" description="EamA" evidence="7">
    <location>
        <begin position="166"/>
        <end position="298"/>
    </location>
</feature>
<protein>
    <submittedName>
        <fullName evidence="8">Transporter</fullName>
    </submittedName>
</protein>
<dbReference type="InterPro" id="IPR000620">
    <property type="entry name" value="EamA_dom"/>
</dbReference>
<accession>A0A0P6WI49</accession>
<feature type="transmembrane region" description="Helical" evidence="6">
    <location>
        <begin position="223"/>
        <end position="244"/>
    </location>
</feature>
<dbReference type="InterPro" id="IPR037185">
    <property type="entry name" value="EmrE-like"/>
</dbReference>
<organism evidence="8 9">
    <name type="scientific">Prosthecodimorpha hirschii</name>
    <dbReference type="NCBI Taxonomy" id="665126"/>
    <lineage>
        <taxon>Bacteria</taxon>
        <taxon>Pseudomonadati</taxon>
        <taxon>Pseudomonadota</taxon>
        <taxon>Alphaproteobacteria</taxon>
        <taxon>Hyphomicrobiales</taxon>
        <taxon>Ancalomicrobiaceae</taxon>
        <taxon>Prosthecodimorpha</taxon>
    </lineage>
</organism>
<feature type="transmembrane region" description="Helical" evidence="6">
    <location>
        <begin position="16"/>
        <end position="33"/>
    </location>
</feature>
<reference evidence="8 9" key="2">
    <citation type="submission" date="2015-10" db="EMBL/GenBank/DDBJ databases">
        <title>Draft Genome Sequence of Prosthecomicrobium hirschii ATCC 27832.</title>
        <authorList>
            <person name="Daniel J."/>
            <person name="Givan S.A."/>
            <person name="Brun Y.V."/>
            <person name="Brown P.J."/>
        </authorList>
    </citation>
    <scope>NUCLEOTIDE SEQUENCE [LARGE SCALE GENOMIC DNA]</scope>
    <source>
        <strain evidence="8 9">16</strain>
    </source>
</reference>
<feature type="transmembrane region" description="Helical" evidence="6">
    <location>
        <begin position="189"/>
        <end position="211"/>
    </location>
</feature>
<comment type="subcellular location">
    <subcellularLocation>
        <location evidence="1">Membrane</location>
        <topology evidence="1">Multi-pass membrane protein</topology>
    </subcellularLocation>
</comment>
<evidence type="ECO:0000313" key="8">
    <source>
        <dbReference type="EMBL" id="KPL56032.1"/>
    </source>
</evidence>
<feature type="transmembrane region" description="Helical" evidence="6">
    <location>
        <begin position="130"/>
        <end position="148"/>
    </location>
</feature>
<dbReference type="Pfam" id="PF00892">
    <property type="entry name" value="EamA"/>
    <property type="match status" value="2"/>
</dbReference>
<dbReference type="SUPFAM" id="SSF103481">
    <property type="entry name" value="Multidrug resistance efflux transporter EmrE"/>
    <property type="match status" value="2"/>
</dbReference>
<keyword evidence="5 6" id="KW-0472">Membrane</keyword>
<feature type="transmembrane region" description="Helical" evidence="6">
    <location>
        <begin position="45"/>
        <end position="66"/>
    </location>
</feature>
<feature type="transmembrane region" description="Helical" evidence="6">
    <location>
        <begin position="160"/>
        <end position="177"/>
    </location>
</feature>
<feature type="transmembrane region" description="Helical" evidence="6">
    <location>
        <begin position="256"/>
        <end position="274"/>
    </location>
</feature>
<dbReference type="EMBL" id="LJYW01000001">
    <property type="protein sequence ID" value="KPL56032.1"/>
    <property type="molecule type" value="Genomic_DNA"/>
</dbReference>
<comment type="caution">
    <text evidence="8">The sequence shown here is derived from an EMBL/GenBank/DDBJ whole genome shotgun (WGS) entry which is preliminary data.</text>
</comment>
<evidence type="ECO:0000256" key="4">
    <source>
        <dbReference type="ARBA" id="ARBA00022989"/>
    </source>
</evidence>
<gene>
    <name evidence="8" type="ORF">ABB55_20390</name>
</gene>
<feature type="transmembrane region" description="Helical" evidence="6">
    <location>
        <begin position="103"/>
        <end position="123"/>
    </location>
</feature>
<keyword evidence="3 6" id="KW-0812">Transmembrane</keyword>
<keyword evidence="4 6" id="KW-1133">Transmembrane helix</keyword>
<proteinExistence type="inferred from homology"/>
<name>A0A0P6WI49_9HYPH</name>
<dbReference type="AlphaFoldDB" id="A0A0P6WI49"/>
<evidence type="ECO:0000256" key="5">
    <source>
        <dbReference type="ARBA" id="ARBA00023136"/>
    </source>
</evidence>
<evidence type="ECO:0000256" key="2">
    <source>
        <dbReference type="ARBA" id="ARBA00007362"/>
    </source>
</evidence>
<dbReference type="STRING" id="665126.ABB55_20390"/>
<feature type="domain" description="EamA" evidence="7">
    <location>
        <begin position="18"/>
        <end position="147"/>
    </location>
</feature>
<evidence type="ECO:0000256" key="3">
    <source>
        <dbReference type="ARBA" id="ARBA00022692"/>
    </source>
</evidence>
<evidence type="ECO:0000256" key="6">
    <source>
        <dbReference type="SAM" id="Phobius"/>
    </source>
</evidence>
<dbReference type="InterPro" id="IPR050638">
    <property type="entry name" value="AA-Vitamin_Transporters"/>
</dbReference>
<evidence type="ECO:0000259" key="7">
    <source>
        <dbReference type="Pfam" id="PF00892"/>
    </source>
</evidence>
<dbReference type="PANTHER" id="PTHR32322">
    <property type="entry name" value="INNER MEMBRANE TRANSPORTER"/>
    <property type="match status" value="1"/>
</dbReference>
<evidence type="ECO:0000313" key="9">
    <source>
        <dbReference type="Proteomes" id="UP000048984"/>
    </source>
</evidence>
<feature type="transmembrane region" description="Helical" evidence="6">
    <location>
        <begin position="280"/>
        <end position="298"/>
    </location>
</feature>
<feature type="transmembrane region" description="Helical" evidence="6">
    <location>
        <begin position="78"/>
        <end position="97"/>
    </location>
</feature>
<dbReference type="PANTHER" id="PTHR32322:SF2">
    <property type="entry name" value="EAMA DOMAIN-CONTAINING PROTEIN"/>
    <property type="match status" value="1"/>
</dbReference>
<dbReference type="Proteomes" id="UP000048984">
    <property type="component" value="Unassembled WGS sequence"/>
</dbReference>
<reference evidence="8 9" key="1">
    <citation type="submission" date="2015-09" db="EMBL/GenBank/DDBJ databases">
        <authorList>
            <person name="Jackson K.R."/>
            <person name="Lunt B.L."/>
            <person name="Fisher J.N.B."/>
            <person name="Gardner A.V."/>
            <person name="Bailey M.E."/>
            <person name="Deus L.M."/>
            <person name="Earl A.S."/>
            <person name="Gibby P.D."/>
            <person name="Hartmann K.A."/>
            <person name="Liu J.E."/>
            <person name="Manci A.M."/>
            <person name="Nielsen D.A."/>
            <person name="Solomon M.B."/>
            <person name="Breakwell D.P."/>
            <person name="Burnett S.H."/>
            <person name="Grose J.H."/>
        </authorList>
    </citation>
    <scope>NUCLEOTIDE SEQUENCE [LARGE SCALE GENOMIC DNA]</scope>
    <source>
        <strain evidence="8 9">16</strain>
    </source>
</reference>